<evidence type="ECO:0000313" key="1">
    <source>
        <dbReference type="EMBL" id="KFD47043.1"/>
    </source>
</evidence>
<accession>A0A085LPZ7</accession>
<sequence length="88" mass="9763">MWEASMTLKNMSTGNVTIEHYLISAVCFCGCALLRVYEPLSPVPSLKCGDIRCSFYSLQQIPGISALVYKYAYVAGGPHPKRLGIRNY</sequence>
<keyword evidence="2" id="KW-1185">Reference proteome</keyword>
<name>A0A085LPZ7_9BILA</name>
<proteinExistence type="predicted"/>
<dbReference type="AlphaFoldDB" id="A0A085LPZ7"/>
<reference evidence="1 2" key="1">
    <citation type="journal article" date="2014" name="Nat. Genet.">
        <title>Genome and transcriptome of the porcine whipworm Trichuris suis.</title>
        <authorList>
            <person name="Jex A.R."/>
            <person name="Nejsum P."/>
            <person name="Schwarz E.M."/>
            <person name="Hu L."/>
            <person name="Young N.D."/>
            <person name="Hall R.S."/>
            <person name="Korhonen P.K."/>
            <person name="Liao S."/>
            <person name="Thamsborg S."/>
            <person name="Xia J."/>
            <person name="Xu P."/>
            <person name="Wang S."/>
            <person name="Scheerlinck J.P."/>
            <person name="Hofmann A."/>
            <person name="Sternberg P.W."/>
            <person name="Wang J."/>
            <person name="Gasser R.B."/>
        </authorList>
    </citation>
    <scope>NUCLEOTIDE SEQUENCE [LARGE SCALE GENOMIC DNA]</scope>
    <source>
        <strain evidence="1">DCEP-RM93M</strain>
    </source>
</reference>
<organism evidence="1 2">
    <name type="scientific">Trichuris suis</name>
    <name type="common">pig whipworm</name>
    <dbReference type="NCBI Taxonomy" id="68888"/>
    <lineage>
        <taxon>Eukaryota</taxon>
        <taxon>Metazoa</taxon>
        <taxon>Ecdysozoa</taxon>
        <taxon>Nematoda</taxon>
        <taxon>Enoplea</taxon>
        <taxon>Dorylaimia</taxon>
        <taxon>Trichinellida</taxon>
        <taxon>Trichuridae</taxon>
        <taxon>Trichuris</taxon>
    </lineage>
</organism>
<dbReference type="Proteomes" id="UP000030764">
    <property type="component" value="Unassembled WGS sequence"/>
</dbReference>
<protein>
    <submittedName>
        <fullName evidence="1">Uncharacterized protein</fullName>
    </submittedName>
</protein>
<gene>
    <name evidence="1" type="ORF">M513_12086</name>
</gene>
<evidence type="ECO:0000313" key="2">
    <source>
        <dbReference type="Proteomes" id="UP000030764"/>
    </source>
</evidence>
<dbReference type="EMBL" id="KL363342">
    <property type="protein sequence ID" value="KFD47043.1"/>
    <property type="molecule type" value="Genomic_DNA"/>
</dbReference>